<dbReference type="InterPro" id="IPR046083">
    <property type="entry name" value="DUF6101"/>
</dbReference>
<evidence type="ECO:0000313" key="2">
    <source>
        <dbReference type="Proteomes" id="UP001055057"/>
    </source>
</evidence>
<dbReference type="EMBL" id="BPRB01000053">
    <property type="protein sequence ID" value="GJE58830.1"/>
    <property type="molecule type" value="Genomic_DNA"/>
</dbReference>
<sequence length="179" mass="19298">MQQGVGQMNTFQTMDRNHAEHPQGARIVDAAPAYAASPLPVIGGQAHAATAAGIALTFAGEADGACENAGAEDRFCLILVDAEGGELSRLGPFGEDEVVAVWRDIAGRAGLVRMIVREDGVLAPVSQQIGRLVLGRTKFRRRHGSLCERRPRFLARRKTGRLPVRPQIHRGESEIIARS</sequence>
<reference evidence="1" key="2">
    <citation type="submission" date="2021-08" db="EMBL/GenBank/DDBJ databases">
        <authorList>
            <person name="Tani A."/>
            <person name="Ola A."/>
            <person name="Ogura Y."/>
            <person name="Katsura K."/>
            <person name="Hayashi T."/>
        </authorList>
    </citation>
    <scope>NUCLEOTIDE SEQUENCE</scope>
    <source>
        <strain evidence="1">DSM 23632</strain>
    </source>
</reference>
<keyword evidence="2" id="KW-1185">Reference proteome</keyword>
<dbReference type="Pfam" id="PF19596">
    <property type="entry name" value="DUF6101"/>
    <property type="match status" value="1"/>
</dbReference>
<dbReference type="Proteomes" id="UP001055057">
    <property type="component" value="Unassembled WGS sequence"/>
</dbReference>
<comment type="caution">
    <text evidence="1">The sequence shown here is derived from an EMBL/GenBank/DDBJ whole genome shotgun (WGS) entry which is preliminary data.</text>
</comment>
<protein>
    <submittedName>
        <fullName evidence="1">Uncharacterized protein</fullName>
    </submittedName>
</protein>
<organism evidence="1 2">
    <name type="scientific">Methylobacterium trifolii</name>
    <dbReference type="NCBI Taxonomy" id="1003092"/>
    <lineage>
        <taxon>Bacteria</taxon>
        <taxon>Pseudomonadati</taxon>
        <taxon>Pseudomonadota</taxon>
        <taxon>Alphaproteobacteria</taxon>
        <taxon>Hyphomicrobiales</taxon>
        <taxon>Methylobacteriaceae</taxon>
        <taxon>Methylobacterium</taxon>
    </lineage>
</organism>
<proteinExistence type="predicted"/>
<gene>
    <name evidence="1" type="ORF">MPOCJGCO_0915</name>
</gene>
<accession>A0ABQ4TY94</accession>
<evidence type="ECO:0000313" key="1">
    <source>
        <dbReference type="EMBL" id="GJE58830.1"/>
    </source>
</evidence>
<name>A0ABQ4TY94_9HYPH</name>
<reference evidence="1" key="1">
    <citation type="journal article" date="2021" name="Front. Microbiol.">
        <title>Comprehensive Comparative Genomics and Phenotyping of Methylobacterium Species.</title>
        <authorList>
            <person name="Alessa O."/>
            <person name="Ogura Y."/>
            <person name="Fujitani Y."/>
            <person name="Takami H."/>
            <person name="Hayashi T."/>
            <person name="Sahin N."/>
            <person name="Tani A."/>
        </authorList>
    </citation>
    <scope>NUCLEOTIDE SEQUENCE</scope>
    <source>
        <strain evidence="1">DSM 23632</strain>
    </source>
</reference>